<evidence type="ECO:0000256" key="5">
    <source>
        <dbReference type="ARBA" id="ARBA00022475"/>
    </source>
</evidence>
<organism evidence="17 18">
    <name type="scientific">Martelella lutilitoris</name>
    <dbReference type="NCBI Taxonomy" id="2583532"/>
    <lineage>
        <taxon>Bacteria</taxon>
        <taxon>Pseudomonadati</taxon>
        <taxon>Pseudomonadota</taxon>
        <taxon>Alphaproteobacteria</taxon>
        <taxon>Hyphomicrobiales</taxon>
        <taxon>Aurantimonadaceae</taxon>
        <taxon>Martelella</taxon>
    </lineage>
</organism>
<sequence length="428" mass="46809">MQRYLQRIRGNQVKRVDETVRAIAARALAARLVLVVAAVVAVSAFFFGLAPPAAVAVGWLAVSIAALIGAVPAGDETETPDEVSEPGEGRIDFGDLPRFLDEIDLAIYLLAADGTVLFQNRSAGSTFGSFPLGSHISARMRAPGVLDIIRDTLANGRSNQIEYSERLPSERVYLVRVAPVADTEGSRPVFMLILRDISEARRIDRMRSDFVANASHELRTPLASLRGYIETLQGPAKNDAKAQERFLPIMLDQATRMSRLVDDLMSLSRLEAKAHLSPDQKVKLNALLEHVRDSLLPLAEELDVAINLFLPEEPVIVNGDNDELVEVFENLIENACKYGAEGGRVDVYLKPLENGGTEVSVVDYGPGIPAEHVPRLTERFYRVSVADSRSKKGTGLGLAIVKHILTRHRARLVVKSAVGKGTTFTVRF</sequence>
<dbReference type="GO" id="GO:0000155">
    <property type="term" value="F:phosphorelay sensor kinase activity"/>
    <property type="evidence" value="ECO:0007669"/>
    <property type="project" value="InterPro"/>
</dbReference>
<evidence type="ECO:0000256" key="12">
    <source>
        <dbReference type="ARBA" id="ARBA00022989"/>
    </source>
</evidence>
<dbReference type="InterPro" id="IPR004358">
    <property type="entry name" value="Sig_transdc_His_kin-like_C"/>
</dbReference>
<evidence type="ECO:0000313" key="18">
    <source>
        <dbReference type="Proteomes" id="UP000307874"/>
    </source>
</evidence>
<dbReference type="Proteomes" id="UP000307874">
    <property type="component" value="Unassembled WGS sequence"/>
</dbReference>
<dbReference type="GO" id="GO:0016036">
    <property type="term" value="P:cellular response to phosphate starvation"/>
    <property type="evidence" value="ECO:0007669"/>
    <property type="project" value="TreeGrafter"/>
</dbReference>
<dbReference type="CDD" id="cd00082">
    <property type="entry name" value="HisKA"/>
    <property type="match status" value="1"/>
</dbReference>
<dbReference type="SUPFAM" id="SSF55874">
    <property type="entry name" value="ATPase domain of HSP90 chaperone/DNA topoisomerase II/histidine kinase"/>
    <property type="match status" value="1"/>
</dbReference>
<evidence type="ECO:0000256" key="1">
    <source>
        <dbReference type="ARBA" id="ARBA00000085"/>
    </source>
</evidence>
<keyword evidence="7" id="KW-0808">Transferase</keyword>
<evidence type="ECO:0000256" key="7">
    <source>
        <dbReference type="ARBA" id="ARBA00022679"/>
    </source>
</evidence>
<dbReference type="InterPro" id="IPR014310">
    <property type="entry name" value="Sig_transdc_His_kinase_PhoR"/>
</dbReference>
<dbReference type="SUPFAM" id="SSF47384">
    <property type="entry name" value="Homodimeric domain of signal transducing histidine kinase"/>
    <property type="match status" value="1"/>
</dbReference>
<keyword evidence="13" id="KW-0902">Two-component regulatory system</keyword>
<evidence type="ECO:0000256" key="4">
    <source>
        <dbReference type="ARBA" id="ARBA00022448"/>
    </source>
</evidence>
<keyword evidence="14 15" id="KW-0472">Membrane</keyword>
<feature type="domain" description="Histidine kinase" evidence="16">
    <location>
        <begin position="213"/>
        <end position="428"/>
    </location>
</feature>
<dbReference type="EMBL" id="VCLB01000014">
    <property type="protein sequence ID" value="TNB46033.1"/>
    <property type="molecule type" value="Genomic_DNA"/>
</dbReference>
<evidence type="ECO:0000256" key="3">
    <source>
        <dbReference type="ARBA" id="ARBA00012438"/>
    </source>
</evidence>
<evidence type="ECO:0000259" key="16">
    <source>
        <dbReference type="PROSITE" id="PS50109"/>
    </source>
</evidence>
<dbReference type="PANTHER" id="PTHR45453:SF1">
    <property type="entry name" value="PHOSPHATE REGULON SENSOR PROTEIN PHOR"/>
    <property type="match status" value="1"/>
</dbReference>
<comment type="subcellular location">
    <subcellularLocation>
        <location evidence="2">Cell membrane</location>
    </subcellularLocation>
</comment>
<dbReference type="Pfam" id="PF08448">
    <property type="entry name" value="PAS_4"/>
    <property type="match status" value="1"/>
</dbReference>
<dbReference type="OrthoDB" id="9813151at2"/>
<feature type="transmembrane region" description="Helical" evidence="15">
    <location>
        <begin position="28"/>
        <end position="47"/>
    </location>
</feature>
<evidence type="ECO:0000256" key="8">
    <source>
        <dbReference type="ARBA" id="ARBA00022692"/>
    </source>
</evidence>
<comment type="caution">
    <text evidence="17">The sequence shown here is derived from an EMBL/GenBank/DDBJ whole genome shotgun (WGS) entry which is preliminary data.</text>
</comment>
<dbReference type="SMART" id="SM00387">
    <property type="entry name" value="HATPase_c"/>
    <property type="match status" value="1"/>
</dbReference>
<dbReference type="Gene3D" id="1.10.287.130">
    <property type="match status" value="1"/>
</dbReference>
<dbReference type="PANTHER" id="PTHR45453">
    <property type="entry name" value="PHOSPHATE REGULON SENSOR PROTEIN PHOR"/>
    <property type="match status" value="1"/>
</dbReference>
<keyword evidence="8 15" id="KW-0812">Transmembrane</keyword>
<keyword evidence="18" id="KW-1185">Reference proteome</keyword>
<keyword evidence="12 15" id="KW-1133">Transmembrane helix</keyword>
<dbReference type="EC" id="2.7.13.3" evidence="3"/>
<accession>A0A5C4JKJ7</accession>
<keyword evidence="10 17" id="KW-0418">Kinase</keyword>
<keyword evidence="6" id="KW-0597">Phosphoprotein</keyword>
<dbReference type="FunFam" id="3.30.565.10:FF:000006">
    <property type="entry name" value="Sensor histidine kinase WalK"/>
    <property type="match status" value="1"/>
</dbReference>
<dbReference type="InterPro" id="IPR050351">
    <property type="entry name" value="BphY/WalK/GraS-like"/>
</dbReference>
<dbReference type="InterPro" id="IPR003661">
    <property type="entry name" value="HisK_dim/P_dom"/>
</dbReference>
<evidence type="ECO:0000256" key="13">
    <source>
        <dbReference type="ARBA" id="ARBA00023012"/>
    </source>
</evidence>
<dbReference type="InterPro" id="IPR013656">
    <property type="entry name" value="PAS_4"/>
</dbReference>
<dbReference type="InterPro" id="IPR003594">
    <property type="entry name" value="HATPase_dom"/>
</dbReference>
<gene>
    <name evidence="17" type="primary">phoR</name>
    <name evidence="17" type="ORF">FF124_20220</name>
</gene>
<dbReference type="InterPro" id="IPR005467">
    <property type="entry name" value="His_kinase_dom"/>
</dbReference>
<name>A0A5C4JKJ7_9HYPH</name>
<keyword evidence="9" id="KW-0547">Nucleotide-binding</keyword>
<keyword evidence="5" id="KW-1003">Cell membrane</keyword>
<evidence type="ECO:0000256" key="14">
    <source>
        <dbReference type="ARBA" id="ARBA00023136"/>
    </source>
</evidence>
<dbReference type="GO" id="GO:0005886">
    <property type="term" value="C:plasma membrane"/>
    <property type="evidence" value="ECO:0007669"/>
    <property type="project" value="UniProtKB-SubCell"/>
</dbReference>
<dbReference type="SMART" id="SM00388">
    <property type="entry name" value="HisKA"/>
    <property type="match status" value="1"/>
</dbReference>
<dbReference type="PRINTS" id="PR00344">
    <property type="entry name" value="BCTRLSENSOR"/>
</dbReference>
<dbReference type="InterPro" id="IPR036097">
    <property type="entry name" value="HisK_dim/P_sf"/>
</dbReference>
<dbReference type="Gene3D" id="3.30.565.10">
    <property type="entry name" value="Histidine kinase-like ATPase, C-terminal domain"/>
    <property type="match status" value="1"/>
</dbReference>
<proteinExistence type="predicted"/>
<protein>
    <recommendedName>
        <fullName evidence="3">histidine kinase</fullName>
        <ecNumber evidence="3">2.7.13.3</ecNumber>
    </recommendedName>
</protein>
<comment type="catalytic activity">
    <reaction evidence="1">
        <text>ATP + protein L-histidine = ADP + protein N-phospho-L-histidine.</text>
        <dbReference type="EC" id="2.7.13.3"/>
    </reaction>
</comment>
<dbReference type="InterPro" id="IPR036890">
    <property type="entry name" value="HATPase_C_sf"/>
</dbReference>
<dbReference type="GO" id="GO:0005524">
    <property type="term" value="F:ATP binding"/>
    <property type="evidence" value="ECO:0007669"/>
    <property type="project" value="UniProtKB-KW"/>
</dbReference>
<evidence type="ECO:0000256" key="10">
    <source>
        <dbReference type="ARBA" id="ARBA00022777"/>
    </source>
</evidence>
<evidence type="ECO:0000256" key="9">
    <source>
        <dbReference type="ARBA" id="ARBA00022741"/>
    </source>
</evidence>
<evidence type="ECO:0000256" key="11">
    <source>
        <dbReference type="ARBA" id="ARBA00022840"/>
    </source>
</evidence>
<dbReference type="Pfam" id="PF00512">
    <property type="entry name" value="HisKA"/>
    <property type="match status" value="1"/>
</dbReference>
<dbReference type="Pfam" id="PF02518">
    <property type="entry name" value="HATPase_c"/>
    <property type="match status" value="1"/>
</dbReference>
<dbReference type="SUPFAM" id="SSF55785">
    <property type="entry name" value="PYP-like sensor domain (PAS domain)"/>
    <property type="match status" value="1"/>
</dbReference>
<dbReference type="InterPro" id="IPR035965">
    <property type="entry name" value="PAS-like_dom_sf"/>
</dbReference>
<evidence type="ECO:0000256" key="15">
    <source>
        <dbReference type="SAM" id="Phobius"/>
    </source>
</evidence>
<keyword evidence="4" id="KW-0813">Transport</keyword>
<keyword evidence="11" id="KW-0067">ATP-binding</keyword>
<dbReference type="Gene3D" id="3.30.450.20">
    <property type="entry name" value="PAS domain"/>
    <property type="match status" value="1"/>
</dbReference>
<dbReference type="NCBIfam" id="TIGR02966">
    <property type="entry name" value="phoR_proteo"/>
    <property type="match status" value="1"/>
</dbReference>
<dbReference type="RefSeq" id="WP_138750293.1">
    <property type="nucleotide sequence ID" value="NZ_VCLB01000014.1"/>
</dbReference>
<dbReference type="AlphaFoldDB" id="A0A5C4JKJ7"/>
<dbReference type="PROSITE" id="PS50109">
    <property type="entry name" value="HIS_KIN"/>
    <property type="match status" value="1"/>
</dbReference>
<evidence type="ECO:0000256" key="6">
    <source>
        <dbReference type="ARBA" id="ARBA00022553"/>
    </source>
</evidence>
<evidence type="ECO:0000313" key="17">
    <source>
        <dbReference type="EMBL" id="TNB46033.1"/>
    </source>
</evidence>
<dbReference type="GO" id="GO:0004721">
    <property type="term" value="F:phosphoprotein phosphatase activity"/>
    <property type="evidence" value="ECO:0007669"/>
    <property type="project" value="TreeGrafter"/>
</dbReference>
<reference evidence="17 18" key="1">
    <citation type="submission" date="2019-06" db="EMBL/GenBank/DDBJ databases">
        <title>Martelella lutilitoris sp. nov., isolated from a tidal mudflat.</title>
        <authorList>
            <person name="Kim Y.-J."/>
        </authorList>
    </citation>
    <scope>NUCLEOTIDE SEQUENCE [LARGE SCALE GENOMIC DNA]</scope>
    <source>
        <strain evidence="17 18">GH2-6</strain>
    </source>
</reference>
<evidence type="ECO:0000256" key="2">
    <source>
        <dbReference type="ARBA" id="ARBA00004236"/>
    </source>
</evidence>
<dbReference type="FunFam" id="1.10.287.130:FF:000008">
    <property type="entry name" value="Two-component sensor histidine kinase"/>
    <property type="match status" value="1"/>
</dbReference>